<reference evidence="6" key="1">
    <citation type="journal article" date="2021" name="PeerJ">
        <title>Extensive microbial diversity within the chicken gut microbiome revealed by metagenomics and culture.</title>
        <authorList>
            <person name="Gilroy R."/>
            <person name="Ravi A."/>
            <person name="Getino M."/>
            <person name="Pursley I."/>
            <person name="Horton D.L."/>
            <person name="Alikhan N.F."/>
            <person name="Baker D."/>
            <person name="Gharbi K."/>
            <person name="Hall N."/>
            <person name="Watson M."/>
            <person name="Adriaenssens E.M."/>
            <person name="Foster-Nyarko E."/>
            <person name="Jarju S."/>
            <person name="Secka A."/>
            <person name="Antonio M."/>
            <person name="Oren A."/>
            <person name="Chaudhuri R.R."/>
            <person name="La Ragione R."/>
            <person name="Hildebrand F."/>
            <person name="Pallen M.J."/>
        </authorList>
    </citation>
    <scope>NUCLEOTIDE SEQUENCE</scope>
    <source>
        <strain evidence="6">26628</strain>
    </source>
</reference>
<dbReference type="GO" id="GO:0005524">
    <property type="term" value="F:ATP binding"/>
    <property type="evidence" value="ECO:0007669"/>
    <property type="project" value="UniProtKB-UniRule"/>
</dbReference>
<keyword evidence="3 4" id="KW-0067">ATP-binding</keyword>
<dbReference type="AlphaFoldDB" id="A0A9D1VSU1"/>
<evidence type="ECO:0000259" key="5">
    <source>
        <dbReference type="PROSITE" id="PS50975"/>
    </source>
</evidence>
<sequence length="295" mass="31993">MQASVLVNAYIRAPAMIRQAERVAEELRARGVRVQIEKNGGFPCAVRGGELSLAHRPDFVVYLDKDKYLSRMLEAQGVRLFNRAAAVEACDDKMLTCIALAGRGLRLPDTLPAPLCYYADAAVGEEYVRAVGERLGYPLVAKQSFGSWGEGVRLCRNAAELRAAAEAFKLTPHLYQKFVGKPGEDWRILVVGGRAIACMRRKNARDFRSNVELGGHGEAAEPPAGFAAAAEKCAAALGLDYCGVDLLDEGGVPYVCEVNSNAMFNEAERVTGVNVAGAFAEHMLRSMEKEGRARP</sequence>
<evidence type="ECO:0000313" key="7">
    <source>
        <dbReference type="Proteomes" id="UP000824249"/>
    </source>
</evidence>
<proteinExistence type="predicted"/>
<evidence type="ECO:0000256" key="3">
    <source>
        <dbReference type="ARBA" id="ARBA00022840"/>
    </source>
</evidence>
<keyword evidence="6" id="KW-0436">Ligase</keyword>
<dbReference type="InterPro" id="IPR011761">
    <property type="entry name" value="ATP-grasp"/>
</dbReference>
<dbReference type="InterPro" id="IPR013651">
    <property type="entry name" value="ATP-grasp_RimK-type"/>
</dbReference>
<name>A0A9D1VSU1_9FIRM</name>
<organism evidence="6 7">
    <name type="scientific">Candidatus Borkfalkia faecigallinarum</name>
    <dbReference type="NCBI Taxonomy" id="2838509"/>
    <lineage>
        <taxon>Bacteria</taxon>
        <taxon>Bacillati</taxon>
        <taxon>Bacillota</taxon>
        <taxon>Clostridia</taxon>
        <taxon>Christensenellales</taxon>
        <taxon>Christensenellaceae</taxon>
        <taxon>Candidatus Borkfalkia</taxon>
    </lineage>
</organism>
<dbReference type="InterPro" id="IPR004666">
    <property type="entry name" value="Rp_bS6_RimK/Lys_biosynth_LsyX"/>
</dbReference>
<keyword evidence="2 4" id="KW-0547">Nucleotide-binding</keyword>
<reference evidence="6" key="2">
    <citation type="submission" date="2021-04" db="EMBL/GenBank/DDBJ databases">
        <authorList>
            <person name="Gilroy R."/>
        </authorList>
    </citation>
    <scope>NUCLEOTIDE SEQUENCE</scope>
    <source>
        <strain evidence="6">26628</strain>
    </source>
</reference>
<dbReference type="GO" id="GO:0016879">
    <property type="term" value="F:ligase activity, forming carbon-nitrogen bonds"/>
    <property type="evidence" value="ECO:0007669"/>
    <property type="project" value="TreeGrafter"/>
</dbReference>
<dbReference type="InterPro" id="IPR013815">
    <property type="entry name" value="ATP_grasp_subdomain_1"/>
</dbReference>
<dbReference type="PANTHER" id="PTHR21621">
    <property type="entry name" value="RIBOSOMAL PROTEIN S6 MODIFICATION PROTEIN"/>
    <property type="match status" value="1"/>
</dbReference>
<dbReference type="Gene3D" id="3.40.50.20">
    <property type="match status" value="1"/>
</dbReference>
<evidence type="ECO:0000256" key="4">
    <source>
        <dbReference type="PROSITE-ProRule" id="PRU00409"/>
    </source>
</evidence>
<dbReference type="GO" id="GO:0005737">
    <property type="term" value="C:cytoplasm"/>
    <property type="evidence" value="ECO:0007669"/>
    <property type="project" value="TreeGrafter"/>
</dbReference>
<dbReference type="PROSITE" id="PS50975">
    <property type="entry name" value="ATP_GRASP"/>
    <property type="match status" value="1"/>
</dbReference>
<dbReference type="GO" id="GO:0046872">
    <property type="term" value="F:metal ion binding"/>
    <property type="evidence" value="ECO:0007669"/>
    <property type="project" value="UniProtKB-KW"/>
</dbReference>
<keyword evidence="1" id="KW-0479">Metal-binding</keyword>
<dbReference type="Gene3D" id="3.30.1490.20">
    <property type="entry name" value="ATP-grasp fold, A domain"/>
    <property type="match status" value="1"/>
</dbReference>
<dbReference type="EMBL" id="DXFD01000009">
    <property type="protein sequence ID" value="HIX46173.1"/>
    <property type="molecule type" value="Genomic_DNA"/>
</dbReference>
<dbReference type="Gene3D" id="3.30.470.20">
    <property type="entry name" value="ATP-grasp fold, B domain"/>
    <property type="match status" value="1"/>
</dbReference>
<accession>A0A9D1VSU1</accession>
<comment type="caution">
    <text evidence="6">The sequence shown here is derived from an EMBL/GenBank/DDBJ whole genome shotgun (WGS) entry which is preliminary data.</text>
</comment>
<protein>
    <submittedName>
        <fullName evidence="6">RimK family alpha-L-glutamate ligase</fullName>
    </submittedName>
</protein>
<evidence type="ECO:0000256" key="2">
    <source>
        <dbReference type="ARBA" id="ARBA00022741"/>
    </source>
</evidence>
<dbReference type="Pfam" id="PF08443">
    <property type="entry name" value="RimK"/>
    <property type="match status" value="1"/>
</dbReference>
<dbReference type="SUPFAM" id="SSF56059">
    <property type="entry name" value="Glutathione synthetase ATP-binding domain-like"/>
    <property type="match status" value="1"/>
</dbReference>
<dbReference type="Proteomes" id="UP000824249">
    <property type="component" value="Unassembled WGS sequence"/>
</dbReference>
<feature type="domain" description="ATP-grasp" evidence="5">
    <location>
        <begin position="105"/>
        <end position="284"/>
    </location>
</feature>
<evidence type="ECO:0000256" key="1">
    <source>
        <dbReference type="ARBA" id="ARBA00022723"/>
    </source>
</evidence>
<dbReference type="NCBIfam" id="TIGR00768">
    <property type="entry name" value="rimK_fam"/>
    <property type="match status" value="1"/>
</dbReference>
<evidence type="ECO:0000313" key="6">
    <source>
        <dbReference type="EMBL" id="HIX46173.1"/>
    </source>
</evidence>
<gene>
    <name evidence="6" type="ORF">H9737_00605</name>
</gene>
<dbReference type="PANTHER" id="PTHR21621:SF0">
    <property type="entry name" value="BETA-CITRYLGLUTAMATE SYNTHASE B-RELATED"/>
    <property type="match status" value="1"/>
</dbReference>